<organism evidence="1">
    <name type="scientific">Bacillus thuringiensis</name>
    <dbReference type="NCBI Taxonomy" id="1428"/>
    <lineage>
        <taxon>Bacteria</taxon>
        <taxon>Bacillati</taxon>
        <taxon>Bacillota</taxon>
        <taxon>Bacilli</taxon>
        <taxon>Bacillales</taxon>
        <taxon>Bacillaceae</taxon>
        <taxon>Bacillus</taxon>
        <taxon>Bacillus cereus group</taxon>
    </lineage>
</organism>
<dbReference type="RefSeq" id="WP_087876319.1">
    <property type="nucleotide sequence ID" value="NZ_CP019235.1"/>
</dbReference>
<dbReference type="SUPFAM" id="SSF56973">
    <property type="entry name" value="Aerolisin/ETX pore-forming domain"/>
    <property type="match status" value="1"/>
</dbReference>
<dbReference type="Pfam" id="PF03318">
    <property type="entry name" value="ETX_MTX2"/>
    <property type="match status" value="1"/>
</dbReference>
<reference evidence="1" key="2">
    <citation type="journal article" date="2016" name="Curr. Microbiol.">
        <title>Anti-cancer Parasporin Toxins are Associated with Different Environments: Discovery of Two Novel Parasporin 5-like Genes.</title>
        <authorList>
            <person name="Ammons D.R."/>
            <person name="Short J.D."/>
            <person name="Bailey J."/>
            <person name="Hinojosa G."/>
            <person name="Tavarez L."/>
            <person name="Salazar M."/>
            <person name="Rampersad J.N."/>
        </authorList>
    </citation>
    <scope>NUCLEOTIDE SEQUENCE</scope>
    <source>
        <strain evidence="1">210-8-45</strain>
    </source>
</reference>
<dbReference type="SMR" id="S5Z7C6"/>
<sequence length="289" mass="31573">MAIYDIAADLFDLTRWYAEQNYNANPTTFRGAKVYDRIVSDVQSIPEKVDFNLIPGLAYTVKNEIVNDTNTEQSMSTKLMHTLIESNSVTTTKGYKIGSSIKNTFSVNIEGSFFVGGGSTEHSIEVSVSGEYNHSSSETKTNTSQKTWEYNSPILVPAKTKVTATLDIYAGPVVVPVTLKSTVTGTGIVNNFPNVLTSLSYIDRNNKLWTDSLPTALLYDYRNQWPGSQSIYVGKNGGGVQVEGKAEIQLELGLYSIATFDSQPLSGNTTGKEAVYSKAILRDGSIIDI</sequence>
<dbReference type="InterPro" id="IPR004991">
    <property type="entry name" value="Aerolysin-like"/>
</dbReference>
<evidence type="ECO:0000313" key="1">
    <source>
        <dbReference type="EMBL" id="AGT29559.1"/>
    </source>
</evidence>
<dbReference type="CDD" id="cd20226">
    <property type="entry name" value="PFM_Cry51Aa-like"/>
    <property type="match status" value="1"/>
</dbReference>
<gene>
    <name evidence="1" type="primary">ps5-1</name>
</gene>
<dbReference type="AlphaFoldDB" id="S5Z7C6"/>
<protein>
    <submittedName>
        <fullName evidence="1">Parasporin 5-1</fullName>
    </submittedName>
</protein>
<dbReference type="Gene3D" id="2.170.15.10">
    <property type="entry name" value="Proaerolysin, chain A, domain 3"/>
    <property type="match status" value="1"/>
</dbReference>
<name>S5Z7C6_BACTU</name>
<dbReference type="PIRSF" id="PIRSF026584">
    <property type="entry name" value="Delta_tox"/>
    <property type="match status" value="1"/>
</dbReference>
<reference evidence="1" key="1">
    <citation type="submission" date="2013-04" db="EMBL/GenBank/DDBJ databases">
        <title>Parasporin genes.</title>
        <authorList>
            <person name="Ammons D."/>
            <person name="Rampersad J."/>
        </authorList>
    </citation>
    <scope>NUCLEOTIDE SEQUENCE</scope>
    <source>
        <strain evidence="1">210-8-45</strain>
    </source>
</reference>
<dbReference type="EMBL" id="KC960014">
    <property type="protein sequence ID" value="AGT29559.1"/>
    <property type="molecule type" value="Genomic_DNA"/>
</dbReference>
<proteinExistence type="predicted"/>
<dbReference type="InterPro" id="IPR011218">
    <property type="entry name" value="Insecticidal_delta_endotoxin"/>
</dbReference>
<accession>S5Z7C6</accession>